<keyword evidence="1" id="KW-0238">DNA-binding</keyword>
<evidence type="ECO:0000313" key="3">
    <source>
        <dbReference type="EMBL" id="NIC04221.1"/>
    </source>
</evidence>
<dbReference type="PRINTS" id="PR00038">
    <property type="entry name" value="HTHLUXR"/>
</dbReference>
<gene>
    <name evidence="3" type="ORF">HBJ55_02100</name>
</gene>
<dbReference type="Pfam" id="PF00196">
    <property type="entry name" value="GerE"/>
    <property type="match status" value="1"/>
</dbReference>
<protein>
    <submittedName>
        <fullName evidence="3">Response regulator transcription factor</fullName>
    </submittedName>
</protein>
<dbReference type="SMART" id="SM00421">
    <property type="entry name" value="HTH_LUXR"/>
    <property type="match status" value="1"/>
</dbReference>
<dbReference type="PANTHER" id="PTHR43214">
    <property type="entry name" value="TWO-COMPONENT RESPONSE REGULATOR"/>
    <property type="match status" value="1"/>
</dbReference>
<dbReference type="InterPro" id="IPR039420">
    <property type="entry name" value="WalR-like"/>
</dbReference>
<dbReference type="PROSITE" id="PS50043">
    <property type="entry name" value="HTH_LUXR_2"/>
    <property type="match status" value="1"/>
</dbReference>
<feature type="domain" description="HTH luxR-type" evidence="2">
    <location>
        <begin position="135"/>
        <end position="200"/>
    </location>
</feature>
<dbReference type="EMBL" id="JAAQTO010000004">
    <property type="protein sequence ID" value="NIC04221.1"/>
    <property type="molecule type" value="Genomic_DNA"/>
</dbReference>
<reference evidence="3 4" key="1">
    <citation type="submission" date="2020-03" db="EMBL/GenBank/DDBJ databases">
        <title>Identification of Halomonas strains.</title>
        <authorList>
            <person name="Xiao Z."/>
            <person name="Dong F."/>
            <person name="Wang Z."/>
            <person name="Zhao J.-Y."/>
        </authorList>
    </citation>
    <scope>NUCLEOTIDE SEQUENCE [LARGE SCALE GENOMIC DNA]</scope>
    <source>
        <strain evidence="3 4">DX6</strain>
    </source>
</reference>
<proteinExistence type="predicted"/>
<keyword evidence="4" id="KW-1185">Reference proteome</keyword>
<dbReference type="InterPro" id="IPR016032">
    <property type="entry name" value="Sig_transdc_resp-reg_C-effctor"/>
</dbReference>
<dbReference type="Gene3D" id="3.40.50.2300">
    <property type="match status" value="1"/>
</dbReference>
<dbReference type="SUPFAM" id="SSF46894">
    <property type="entry name" value="C-terminal effector domain of the bipartite response regulators"/>
    <property type="match status" value="1"/>
</dbReference>
<dbReference type="InterPro" id="IPR000792">
    <property type="entry name" value="Tscrpt_reg_LuxR_C"/>
</dbReference>
<dbReference type="CDD" id="cd06170">
    <property type="entry name" value="LuxR_C_like"/>
    <property type="match status" value="1"/>
</dbReference>
<name>A0ABX0PLS8_9GAMM</name>
<evidence type="ECO:0000256" key="1">
    <source>
        <dbReference type="ARBA" id="ARBA00023125"/>
    </source>
</evidence>
<dbReference type="Proteomes" id="UP001318321">
    <property type="component" value="Unassembled WGS sequence"/>
</dbReference>
<organism evidence="3 4">
    <name type="scientific">Billgrantia bachuensis</name>
    <dbReference type="NCBI Taxonomy" id="2717286"/>
    <lineage>
        <taxon>Bacteria</taxon>
        <taxon>Pseudomonadati</taxon>
        <taxon>Pseudomonadota</taxon>
        <taxon>Gammaproteobacteria</taxon>
        <taxon>Oceanospirillales</taxon>
        <taxon>Halomonadaceae</taxon>
        <taxon>Billgrantia</taxon>
    </lineage>
</organism>
<sequence length="204" mass="22143">MMAVLFVSQRRAEIPRLHSAFPDVRRINPDQARVMVDSGDRIWLMTDHPDWPALSGMLAAQEAIVVVMSLAPNEAEALKALQAGARGYVHALSPSELLGQVALVTSNQGVWVPAELLSKVVGVAFTSLGGHESLPQESLSALTERERAVALAVAEGRTNKEAARQLDITERTVKAHLGAVFRKLGVRDRMQLVLRLAKQGEKVA</sequence>
<evidence type="ECO:0000259" key="2">
    <source>
        <dbReference type="PROSITE" id="PS50043"/>
    </source>
</evidence>
<accession>A0ABX0PLS8</accession>
<evidence type="ECO:0000313" key="4">
    <source>
        <dbReference type="Proteomes" id="UP001318321"/>
    </source>
</evidence>
<comment type="caution">
    <text evidence="3">The sequence shown here is derived from an EMBL/GenBank/DDBJ whole genome shotgun (WGS) entry which is preliminary data.</text>
</comment>